<organism evidence="1 2">
    <name type="scientific">Lachancea thermotolerans (strain ATCC 56472 / CBS 6340 / NRRL Y-8284)</name>
    <name type="common">Yeast</name>
    <name type="synonym">Kluyveromyces thermotolerans</name>
    <dbReference type="NCBI Taxonomy" id="559295"/>
    <lineage>
        <taxon>Eukaryota</taxon>
        <taxon>Fungi</taxon>
        <taxon>Dikarya</taxon>
        <taxon>Ascomycota</taxon>
        <taxon>Saccharomycotina</taxon>
        <taxon>Saccharomycetes</taxon>
        <taxon>Saccharomycetales</taxon>
        <taxon>Saccharomycetaceae</taxon>
        <taxon>Lachancea</taxon>
    </lineage>
</organism>
<accession>C5DFR9</accession>
<dbReference type="EMBL" id="CU928168">
    <property type="protein sequence ID" value="CAR23024.1"/>
    <property type="molecule type" value="Genomic_DNA"/>
</dbReference>
<dbReference type="PANTHER" id="PTHR31531:SF2">
    <property type="entry name" value="E3 UBIQUITIN-PROTEIN LIGASE E3D"/>
    <property type="match status" value="1"/>
</dbReference>
<dbReference type="InParanoid" id="C5DFR9"/>
<dbReference type="InterPro" id="IPR019193">
    <property type="entry name" value="UBQ-conj_enz_E2-bd_prot"/>
</dbReference>
<dbReference type="OrthoDB" id="386949at2759"/>
<dbReference type="eggNOG" id="KOG4784">
    <property type="taxonomic scope" value="Eukaryota"/>
</dbReference>
<keyword evidence="2" id="KW-1185">Reference proteome</keyword>
<dbReference type="PANTHER" id="PTHR31531">
    <property type="entry name" value="E3 UBIQUITIN-PROTEIN LIGASE E3D FAMILY MEMBER"/>
    <property type="match status" value="1"/>
</dbReference>
<dbReference type="GO" id="GO:0005829">
    <property type="term" value="C:cytosol"/>
    <property type="evidence" value="ECO:0007669"/>
    <property type="project" value="TreeGrafter"/>
</dbReference>
<sequence>MKFLAEYLPRIRTVVITIESPKEVHVKGLEPESVELANDQGARYVIELPHRVVIDSSQNSFQSYKDYKTLRLRAVEDKGDRDLYKNRSLNFMMQVVPQRWMKRDLLGEEFQLRCKDCESCVLAKKDCVQINEMPSEFWAELMDYWHCHKPASSDGMRVDRYAKLSPLPGELLVGNSFFLISSSWPGNQLSFEGDNTACSKCSSVLGCLSTDNLYKINKWNLGLVRNGRKEVYPPEHFVISALLDLLNADGARKIKLKCQDSSQHLLLWIFAVGLQVTLPLGNRVSNCMKVYYKEEKVDESAINASKVQNIEELAVPAIAFSSFIEKLKTAHQQLPAVVKKMDNWSLGFVEYS</sequence>
<name>C5DFR9_LACTC</name>
<dbReference type="OMA" id="QAMKVFY"/>
<dbReference type="GO" id="GO:0000151">
    <property type="term" value="C:ubiquitin ligase complex"/>
    <property type="evidence" value="ECO:0007669"/>
    <property type="project" value="TreeGrafter"/>
</dbReference>
<dbReference type="STRING" id="559295.C5DFR9"/>
<protein>
    <submittedName>
        <fullName evidence="1">KLTH0D17402p</fullName>
    </submittedName>
</protein>
<dbReference type="GO" id="GO:0031624">
    <property type="term" value="F:ubiquitin conjugating enzyme binding"/>
    <property type="evidence" value="ECO:0007669"/>
    <property type="project" value="TreeGrafter"/>
</dbReference>
<dbReference type="Proteomes" id="UP000002036">
    <property type="component" value="Chromosome D"/>
</dbReference>
<dbReference type="GO" id="GO:0043161">
    <property type="term" value="P:proteasome-mediated ubiquitin-dependent protein catabolic process"/>
    <property type="evidence" value="ECO:0007669"/>
    <property type="project" value="TreeGrafter"/>
</dbReference>
<dbReference type="GO" id="GO:0061630">
    <property type="term" value="F:ubiquitin protein ligase activity"/>
    <property type="evidence" value="ECO:0007669"/>
    <property type="project" value="TreeGrafter"/>
</dbReference>
<dbReference type="GO" id="GO:0006513">
    <property type="term" value="P:protein monoubiquitination"/>
    <property type="evidence" value="ECO:0007669"/>
    <property type="project" value="TreeGrafter"/>
</dbReference>
<evidence type="ECO:0000313" key="2">
    <source>
        <dbReference type="Proteomes" id="UP000002036"/>
    </source>
</evidence>
<dbReference type="GO" id="GO:0000209">
    <property type="term" value="P:protein polyubiquitination"/>
    <property type="evidence" value="ECO:0007669"/>
    <property type="project" value="TreeGrafter"/>
</dbReference>
<evidence type="ECO:0000313" key="1">
    <source>
        <dbReference type="EMBL" id="CAR23024.1"/>
    </source>
</evidence>
<dbReference type="KEGG" id="lth:KLTH0D17402g"/>
<proteinExistence type="predicted"/>
<dbReference type="GO" id="GO:0051865">
    <property type="term" value="P:protein autoubiquitination"/>
    <property type="evidence" value="ECO:0007669"/>
    <property type="project" value="TreeGrafter"/>
</dbReference>
<dbReference type="RefSeq" id="XP_002553462.1">
    <property type="nucleotide sequence ID" value="XM_002553416.1"/>
</dbReference>
<dbReference type="FunCoup" id="C5DFR9">
    <property type="interactions" value="51"/>
</dbReference>
<dbReference type="HOGENOM" id="CLU_029122_0_0_1"/>
<gene>
    <name evidence="1" type="ordered locus">KLTH0D17402g</name>
</gene>
<dbReference type="GO" id="GO:0005634">
    <property type="term" value="C:nucleus"/>
    <property type="evidence" value="ECO:0007669"/>
    <property type="project" value="TreeGrafter"/>
</dbReference>
<dbReference type="GeneID" id="8295712"/>
<dbReference type="AlphaFoldDB" id="C5DFR9"/>
<reference evidence="1 2" key="1">
    <citation type="journal article" date="2009" name="Genome Res.">
        <title>Comparative genomics of protoploid Saccharomycetaceae.</title>
        <authorList>
            <consortium name="The Genolevures Consortium"/>
            <person name="Souciet J.-L."/>
            <person name="Dujon B."/>
            <person name="Gaillardin C."/>
            <person name="Johnston M."/>
            <person name="Baret P.V."/>
            <person name="Cliften P."/>
            <person name="Sherman D.J."/>
            <person name="Weissenbach J."/>
            <person name="Westhof E."/>
            <person name="Wincker P."/>
            <person name="Jubin C."/>
            <person name="Poulain J."/>
            <person name="Barbe V."/>
            <person name="Segurens B."/>
            <person name="Artiguenave F."/>
            <person name="Anthouard V."/>
            <person name="Vacherie B."/>
            <person name="Val M.-E."/>
            <person name="Fulton R.S."/>
            <person name="Minx P."/>
            <person name="Wilson R."/>
            <person name="Durrens P."/>
            <person name="Jean G."/>
            <person name="Marck C."/>
            <person name="Martin T."/>
            <person name="Nikolski M."/>
            <person name="Rolland T."/>
            <person name="Seret M.-L."/>
            <person name="Casaregola S."/>
            <person name="Despons L."/>
            <person name="Fairhead C."/>
            <person name="Fischer G."/>
            <person name="Lafontaine I."/>
            <person name="Leh V."/>
            <person name="Lemaire M."/>
            <person name="de Montigny J."/>
            <person name="Neuveglise C."/>
            <person name="Thierry A."/>
            <person name="Blanc-Lenfle I."/>
            <person name="Bleykasten C."/>
            <person name="Diffels J."/>
            <person name="Fritsch E."/>
            <person name="Frangeul L."/>
            <person name="Goeffon A."/>
            <person name="Jauniaux N."/>
            <person name="Kachouri-Lafond R."/>
            <person name="Payen C."/>
            <person name="Potier S."/>
            <person name="Pribylova L."/>
            <person name="Ozanne C."/>
            <person name="Richard G.-F."/>
            <person name="Sacerdot C."/>
            <person name="Straub M.-L."/>
            <person name="Talla E."/>
        </authorList>
    </citation>
    <scope>NUCLEOTIDE SEQUENCE [LARGE SCALE GENOMIC DNA]</scope>
    <source>
        <strain evidence="2">ATCC 56472 / CBS 6340 / NRRL Y-8284</strain>
    </source>
</reference>
<dbReference type="Pfam" id="PF09814">
    <property type="entry name" value="HECT_2"/>
    <property type="match status" value="1"/>
</dbReference>
<dbReference type="GO" id="GO:0030332">
    <property type="term" value="F:cyclin binding"/>
    <property type="evidence" value="ECO:0007669"/>
    <property type="project" value="TreeGrafter"/>
</dbReference>